<dbReference type="PANTHER" id="PTHR32347:SF14">
    <property type="entry name" value="EFFLUX SYSTEM COMPONENT YKNX-RELATED"/>
    <property type="match status" value="1"/>
</dbReference>
<feature type="domain" description="YknX-like beta-barrel" evidence="7">
    <location>
        <begin position="242"/>
        <end position="331"/>
    </location>
</feature>
<feature type="domain" description="Multidrug resistance protein MdtA-like barrel-sandwich hybrid" evidence="6">
    <location>
        <begin position="74"/>
        <end position="228"/>
    </location>
</feature>
<dbReference type="SUPFAM" id="SSF111369">
    <property type="entry name" value="HlyD-like secretion proteins"/>
    <property type="match status" value="1"/>
</dbReference>
<comment type="similarity">
    <text evidence="2">Belongs to the membrane fusion protein (MFP) (TC 8.A.1) family.</text>
</comment>
<reference evidence="8 9" key="1">
    <citation type="submission" date="2014-06" db="EMBL/GenBank/DDBJ databases">
        <title>Helicobacter pullorum isolates in fresh chicken meat - phenotypic and genotypic features.</title>
        <authorList>
            <person name="Borges V."/>
            <person name="Santos A."/>
            <person name="Correia C.B."/>
            <person name="Saraiva M."/>
            <person name="Menard A."/>
            <person name="Vieira L."/>
            <person name="Sampaio D.A."/>
            <person name="Gomes J.P."/>
            <person name="Oleastro M."/>
        </authorList>
    </citation>
    <scope>NUCLEOTIDE SEQUENCE [LARGE SCALE GENOMIC DNA]</scope>
    <source>
        <strain evidence="8 9">229334/12</strain>
    </source>
</reference>
<sequence length="433" mass="47825">MTDTQNILNTINPKRNYKKMFLLWGMVCAIFVVIVGGIYWWNNRKPDITYETQKAFMGDISSTISANGTLSPTNEVSIGTVISGIVLEVLVDVNDEVKKGQILARIDPESIEQDLYRYQAQLESAKAQLKSAEVSLDEKEWQYKQYQDLYQKTNGKTPSILELETAKTAYNDALSNVEIRKASIKEIETSIRSTEVDLKNSKITSPIDGVVLQRSIEVGQSVAASFQAPEFFIVAESLEEMELNASISEADIGKVKVGQKVEFSVDSYPTKIFKAAVDRVNYGSSNASSSSSSSSSSTTTTSSEIVSYEARIYVDNKDLLLRPGMSATADIEVSSAKNTLLVPSSALYFTPTIQTDNKKKSTSFNPFAQMRPKRDKKTNIQQEVSNGAVWILENGSPKKVEVEVGMSDGQNTQIFSDVIKPEMLVITGQKQGK</sequence>
<dbReference type="GO" id="GO:0016020">
    <property type="term" value="C:membrane"/>
    <property type="evidence" value="ECO:0007669"/>
    <property type="project" value="InterPro"/>
</dbReference>
<dbReference type="Pfam" id="PF25917">
    <property type="entry name" value="BSH_RND"/>
    <property type="match status" value="1"/>
</dbReference>
<keyword evidence="5" id="KW-0472">Membrane</keyword>
<dbReference type="InterPro" id="IPR050465">
    <property type="entry name" value="UPF0194_transport"/>
</dbReference>
<dbReference type="Proteomes" id="UP000037997">
    <property type="component" value="Unassembled WGS sequence"/>
</dbReference>
<dbReference type="InterPro" id="IPR058636">
    <property type="entry name" value="Beta-barrel_YknX"/>
</dbReference>
<evidence type="ECO:0000313" key="8">
    <source>
        <dbReference type="EMBL" id="KPH55557.1"/>
    </source>
</evidence>
<protein>
    <submittedName>
        <fullName evidence="8">Macrolide transporter</fullName>
    </submittedName>
</protein>
<gene>
    <name evidence="8" type="ORF">HPU229334_06920</name>
</gene>
<dbReference type="GO" id="GO:0030313">
    <property type="term" value="C:cell envelope"/>
    <property type="evidence" value="ECO:0007669"/>
    <property type="project" value="UniProtKB-SubCell"/>
</dbReference>
<organism evidence="8 9">
    <name type="scientific">Helicobacter pullorum</name>
    <dbReference type="NCBI Taxonomy" id="35818"/>
    <lineage>
        <taxon>Bacteria</taxon>
        <taxon>Pseudomonadati</taxon>
        <taxon>Campylobacterota</taxon>
        <taxon>Epsilonproteobacteria</taxon>
        <taxon>Campylobacterales</taxon>
        <taxon>Helicobacteraceae</taxon>
        <taxon>Helicobacter</taxon>
    </lineage>
</organism>
<proteinExistence type="inferred from homology"/>
<comment type="subcellular location">
    <subcellularLocation>
        <location evidence="1">Cell envelope</location>
    </subcellularLocation>
</comment>
<keyword evidence="5" id="KW-1133">Transmembrane helix</keyword>
<evidence type="ECO:0000256" key="3">
    <source>
        <dbReference type="ARBA" id="ARBA00023054"/>
    </source>
</evidence>
<keyword evidence="5" id="KW-0812">Transmembrane</keyword>
<dbReference type="PANTHER" id="PTHR32347">
    <property type="entry name" value="EFFLUX SYSTEM COMPONENT YKNX-RELATED"/>
    <property type="match status" value="1"/>
</dbReference>
<evidence type="ECO:0000313" key="9">
    <source>
        <dbReference type="Proteomes" id="UP000037997"/>
    </source>
</evidence>
<evidence type="ECO:0000256" key="1">
    <source>
        <dbReference type="ARBA" id="ARBA00004196"/>
    </source>
</evidence>
<feature type="coiled-coil region" evidence="4">
    <location>
        <begin position="115"/>
        <end position="149"/>
    </location>
</feature>
<dbReference type="AlphaFoldDB" id="A0A0N1EB30"/>
<feature type="transmembrane region" description="Helical" evidence="5">
    <location>
        <begin position="21"/>
        <end position="41"/>
    </location>
</feature>
<dbReference type="Pfam" id="PF25990">
    <property type="entry name" value="Beta-barrel_YknX"/>
    <property type="match status" value="1"/>
</dbReference>
<dbReference type="Gene3D" id="1.10.287.470">
    <property type="entry name" value="Helix hairpin bin"/>
    <property type="match status" value="1"/>
</dbReference>
<dbReference type="Gene3D" id="2.40.30.170">
    <property type="match status" value="1"/>
</dbReference>
<evidence type="ECO:0000259" key="7">
    <source>
        <dbReference type="Pfam" id="PF25990"/>
    </source>
</evidence>
<dbReference type="RefSeq" id="WP_054198050.1">
    <property type="nucleotide sequence ID" value="NZ_JNOC01000035.1"/>
</dbReference>
<dbReference type="STRING" id="35818.HPU229336_02120"/>
<evidence type="ECO:0000259" key="6">
    <source>
        <dbReference type="Pfam" id="PF25917"/>
    </source>
</evidence>
<dbReference type="NCBIfam" id="TIGR01730">
    <property type="entry name" value="RND_mfp"/>
    <property type="match status" value="1"/>
</dbReference>
<dbReference type="Gene3D" id="2.40.50.100">
    <property type="match status" value="1"/>
</dbReference>
<dbReference type="InterPro" id="IPR058625">
    <property type="entry name" value="MdtA-like_BSH"/>
</dbReference>
<keyword evidence="3 4" id="KW-0175">Coiled coil</keyword>
<comment type="caution">
    <text evidence="8">The sequence shown here is derived from an EMBL/GenBank/DDBJ whole genome shotgun (WGS) entry which is preliminary data.</text>
</comment>
<evidence type="ECO:0000256" key="5">
    <source>
        <dbReference type="SAM" id="Phobius"/>
    </source>
</evidence>
<accession>A0A0N1EB30</accession>
<dbReference type="PATRIC" id="fig|35818.11.peg.1367"/>
<evidence type="ECO:0000256" key="4">
    <source>
        <dbReference type="SAM" id="Coils"/>
    </source>
</evidence>
<name>A0A0N1EB30_9HELI</name>
<dbReference type="EMBL" id="JNOC01000035">
    <property type="protein sequence ID" value="KPH55557.1"/>
    <property type="molecule type" value="Genomic_DNA"/>
</dbReference>
<evidence type="ECO:0000256" key="2">
    <source>
        <dbReference type="ARBA" id="ARBA00009477"/>
    </source>
</evidence>
<dbReference type="GO" id="GO:0022857">
    <property type="term" value="F:transmembrane transporter activity"/>
    <property type="evidence" value="ECO:0007669"/>
    <property type="project" value="InterPro"/>
</dbReference>
<dbReference type="InterPro" id="IPR006143">
    <property type="entry name" value="RND_pump_MFP"/>
</dbReference>